<evidence type="ECO:0000313" key="3">
    <source>
        <dbReference type="Proteomes" id="UP000001114"/>
    </source>
</evidence>
<reference evidence="3" key="1">
    <citation type="journal article" date="2010" name="BMC Genomics">
        <title>A genomic perspective on the potential of Actinobacillus succinogenes for industrial succinate production.</title>
        <authorList>
            <person name="McKinlay J.B."/>
            <person name="Laivenieks M."/>
            <person name="Schindler B.D."/>
            <person name="McKinlay A.A."/>
            <person name="Siddaramappa S."/>
            <person name="Challacombe J.F."/>
            <person name="Lowry S.R."/>
            <person name="Clum A."/>
            <person name="Lapidus A.L."/>
            <person name="Burkhart K.B."/>
            <person name="Harkins V."/>
            <person name="Vieille C."/>
        </authorList>
    </citation>
    <scope>NUCLEOTIDE SEQUENCE [LARGE SCALE GENOMIC DNA]</scope>
    <source>
        <strain evidence="3">ATCC 55618 / DSM 22257 / CCUG 43843 / 130Z</strain>
    </source>
</reference>
<dbReference type="eggNOG" id="COG5660">
    <property type="taxonomic scope" value="Bacteria"/>
</dbReference>
<organism evidence="2 3">
    <name type="scientific">Actinobacillus succinogenes (strain ATCC 55618 / DSM 22257 / CCUG 43843 / 130Z)</name>
    <dbReference type="NCBI Taxonomy" id="339671"/>
    <lineage>
        <taxon>Bacteria</taxon>
        <taxon>Pseudomonadati</taxon>
        <taxon>Pseudomonadota</taxon>
        <taxon>Gammaproteobacteria</taxon>
        <taxon>Pasteurellales</taxon>
        <taxon>Pasteurellaceae</taxon>
        <taxon>Actinobacillus</taxon>
    </lineage>
</organism>
<dbReference type="AlphaFoldDB" id="A6VQD7"/>
<keyword evidence="3" id="KW-1185">Reference proteome</keyword>
<dbReference type="EMBL" id="CP000746">
    <property type="protein sequence ID" value="ABR75184.1"/>
    <property type="molecule type" value="Genomic_DNA"/>
</dbReference>
<accession>A6VQD7</accession>
<dbReference type="STRING" id="339671.Asuc_1833"/>
<proteinExistence type="predicted"/>
<gene>
    <name evidence="2" type="ordered locus">Asuc_1833</name>
</gene>
<name>A6VQD7_ACTSZ</name>
<sequence>MMKLNCLSTTKAISDARERKLSLPERAGMLAHLLYCPYCRTFKMQCENMSRLMRTFKTMEKTSEK</sequence>
<dbReference type="Proteomes" id="UP000001114">
    <property type="component" value="Chromosome"/>
</dbReference>
<dbReference type="HOGENOM" id="CLU_179277_4_0_6"/>
<dbReference type="RefSeq" id="WP_012073561.1">
    <property type="nucleotide sequence ID" value="NC_009655.1"/>
</dbReference>
<feature type="domain" description="Putative zinc-finger" evidence="1">
    <location>
        <begin position="6"/>
        <end position="40"/>
    </location>
</feature>
<dbReference type="KEGG" id="asu:Asuc_1833"/>
<dbReference type="InterPro" id="IPR027383">
    <property type="entry name" value="Znf_put"/>
</dbReference>
<protein>
    <recommendedName>
        <fullName evidence="1">Putative zinc-finger domain-containing protein</fullName>
    </recommendedName>
</protein>
<evidence type="ECO:0000259" key="1">
    <source>
        <dbReference type="Pfam" id="PF13490"/>
    </source>
</evidence>
<dbReference type="Pfam" id="PF13490">
    <property type="entry name" value="zf-HC2"/>
    <property type="match status" value="1"/>
</dbReference>
<evidence type="ECO:0000313" key="2">
    <source>
        <dbReference type="EMBL" id="ABR75184.1"/>
    </source>
</evidence>